<evidence type="ECO:0000259" key="4">
    <source>
        <dbReference type="PROSITE" id="PS50835"/>
    </source>
</evidence>
<feature type="compositionally biased region" description="Polar residues" evidence="1">
    <location>
        <begin position="1016"/>
        <end position="1030"/>
    </location>
</feature>
<dbReference type="Gene3D" id="2.60.40.10">
    <property type="entry name" value="Immunoglobulins"/>
    <property type="match status" value="1"/>
</dbReference>
<feature type="compositionally biased region" description="Polar residues" evidence="1">
    <location>
        <begin position="755"/>
        <end position="773"/>
    </location>
</feature>
<feature type="compositionally biased region" description="Basic and acidic residues" evidence="1">
    <location>
        <begin position="689"/>
        <end position="700"/>
    </location>
</feature>
<evidence type="ECO:0000256" key="3">
    <source>
        <dbReference type="SAM" id="SignalP"/>
    </source>
</evidence>
<feature type="compositionally biased region" description="Polar residues" evidence="1">
    <location>
        <begin position="640"/>
        <end position="650"/>
    </location>
</feature>
<accession>A0A8B7XPY0</accession>
<feature type="region of interest" description="Disordered" evidence="1">
    <location>
        <begin position="467"/>
        <end position="875"/>
    </location>
</feature>
<feature type="region of interest" description="Disordered" evidence="1">
    <location>
        <begin position="974"/>
        <end position="1032"/>
    </location>
</feature>
<dbReference type="GeneID" id="110975068"/>
<dbReference type="Proteomes" id="UP000694845">
    <property type="component" value="Unplaced"/>
</dbReference>
<dbReference type="PROSITE" id="PS50835">
    <property type="entry name" value="IG_LIKE"/>
    <property type="match status" value="2"/>
</dbReference>
<feature type="compositionally biased region" description="Basic residues" evidence="1">
    <location>
        <begin position="786"/>
        <end position="808"/>
    </location>
</feature>
<feature type="compositionally biased region" description="Polar residues" evidence="1">
    <location>
        <begin position="559"/>
        <end position="570"/>
    </location>
</feature>
<proteinExistence type="predicted"/>
<dbReference type="InterPro" id="IPR036179">
    <property type="entry name" value="Ig-like_dom_sf"/>
</dbReference>
<keyword evidence="2" id="KW-0812">Transmembrane</keyword>
<feature type="compositionally biased region" description="Polar residues" evidence="1">
    <location>
        <begin position="1103"/>
        <end position="1113"/>
    </location>
</feature>
<evidence type="ECO:0000256" key="1">
    <source>
        <dbReference type="SAM" id="MobiDB-lite"/>
    </source>
</evidence>
<dbReference type="InterPro" id="IPR013783">
    <property type="entry name" value="Ig-like_fold"/>
</dbReference>
<evidence type="ECO:0000256" key="2">
    <source>
        <dbReference type="SAM" id="Phobius"/>
    </source>
</evidence>
<organism evidence="5 6">
    <name type="scientific">Acanthaster planci</name>
    <name type="common">Crown-of-thorns starfish</name>
    <dbReference type="NCBI Taxonomy" id="133434"/>
    <lineage>
        <taxon>Eukaryota</taxon>
        <taxon>Metazoa</taxon>
        <taxon>Echinodermata</taxon>
        <taxon>Eleutherozoa</taxon>
        <taxon>Asterozoa</taxon>
        <taxon>Asteroidea</taxon>
        <taxon>Valvatacea</taxon>
        <taxon>Valvatida</taxon>
        <taxon>Acanthasteridae</taxon>
        <taxon>Acanthaster</taxon>
    </lineage>
</organism>
<feature type="signal peptide" evidence="3">
    <location>
        <begin position="1"/>
        <end position="24"/>
    </location>
</feature>
<keyword evidence="2" id="KW-0472">Membrane</keyword>
<dbReference type="SMART" id="SM00409">
    <property type="entry name" value="IG"/>
    <property type="match status" value="2"/>
</dbReference>
<evidence type="ECO:0000313" key="7">
    <source>
        <dbReference type="RefSeq" id="XP_022082879.1"/>
    </source>
</evidence>
<feature type="compositionally biased region" description="Basic and acidic residues" evidence="1">
    <location>
        <begin position="727"/>
        <end position="741"/>
    </location>
</feature>
<evidence type="ECO:0000313" key="6">
    <source>
        <dbReference type="RefSeq" id="XP_022082878.1"/>
    </source>
</evidence>
<protein>
    <submittedName>
        <fullName evidence="6 7">Actin cytoskeleton-regulatory complex protein PAN1-like isoform X1</fullName>
    </submittedName>
</protein>
<name>A0A8B7XPY0_ACAPL</name>
<feature type="region of interest" description="Disordered" evidence="1">
    <location>
        <begin position="1058"/>
        <end position="1227"/>
    </location>
</feature>
<feature type="region of interest" description="Disordered" evidence="1">
    <location>
        <begin position="900"/>
        <end position="933"/>
    </location>
</feature>
<feature type="compositionally biased region" description="Acidic residues" evidence="1">
    <location>
        <begin position="1174"/>
        <end position="1186"/>
    </location>
</feature>
<feature type="compositionally biased region" description="Polar residues" evidence="1">
    <location>
        <begin position="500"/>
        <end position="514"/>
    </location>
</feature>
<dbReference type="KEGG" id="aplc:110975068"/>
<feature type="domain" description="Ig-like" evidence="4">
    <location>
        <begin position="193"/>
        <end position="291"/>
    </location>
</feature>
<feature type="domain" description="Ig-like" evidence="4">
    <location>
        <begin position="77"/>
        <end position="178"/>
    </location>
</feature>
<dbReference type="RefSeq" id="XP_022082879.1">
    <property type="nucleotide sequence ID" value="XM_022227187.1"/>
</dbReference>
<feature type="compositionally biased region" description="Basic residues" evidence="1">
    <location>
        <begin position="1218"/>
        <end position="1227"/>
    </location>
</feature>
<feature type="compositionally biased region" description="Polar residues" evidence="1">
    <location>
        <begin position="471"/>
        <end position="488"/>
    </location>
</feature>
<feature type="compositionally biased region" description="Polar residues" evidence="1">
    <location>
        <begin position="988"/>
        <end position="1002"/>
    </location>
</feature>
<dbReference type="RefSeq" id="XP_022082878.1">
    <property type="nucleotide sequence ID" value="XM_022227186.1"/>
</dbReference>
<keyword evidence="2" id="KW-1133">Transmembrane helix</keyword>
<keyword evidence="3" id="KW-0732">Signal</keyword>
<dbReference type="InterPro" id="IPR007110">
    <property type="entry name" value="Ig-like_dom"/>
</dbReference>
<dbReference type="OrthoDB" id="5359219at2759"/>
<reference evidence="6 7" key="1">
    <citation type="submission" date="2025-04" db="UniProtKB">
        <authorList>
            <consortium name="RefSeq"/>
        </authorList>
    </citation>
    <scope>IDENTIFICATION</scope>
</reference>
<feature type="compositionally biased region" description="Basic and acidic residues" evidence="1">
    <location>
        <begin position="585"/>
        <end position="639"/>
    </location>
</feature>
<feature type="compositionally biased region" description="Basic and acidic residues" evidence="1">
    <location>
        <begin position="415"/>
        <end position="436"/>
    </location>
</feature>
<feature type="region of interest" description="Disordered" evidence="1">
    <location>
        <begin position="365"/>
        <end position="446"/>
    </location>
</feature>
<feature type="chain" id="PRO_5044665469" evidence="3">
    <location>
        <begin position="25"/>
        <end position="1227"/>
    </location>
</feature>
<feature type="compositionally biased region" description="Basic and acidic residues" evidence="1">
    <location>
        <begin position="659"/>
        <end position="668"/>
    </location>
</feature>
<dbReference type="AlphaFoldDB" id="A0A8B7XPY0"/>
<dbReference type="InterPro" id="IPR003599">
    <property type="entry name" value="Ig_sub"/>
</dbReference>
<feature type="compositionally biased region" description="Basic and acidic residues" evidence="1">
    <location>
        <begin position="377"/>
        <end position="390"/>
    </location>
</feature>
<sequence>MELLRVVTLLTMFMCTLYLDPVLGLTESDCNNPASSCSPCFDKKGHEPLSTILRRILSISKARRSKRSNNDAIPKDPFYATPISRVYLQKGQTYHLPCEVRREGEEVSVLNWFKEDNYVARFTVVPGDTNYTVSSQFELSDTFDLIVHQIEEKDKGRYSCIIIPRRSSRSRRSSIDISVLDQLFPLVDDGSVPQSEMFELAVGQQHAIWCPASPPDEDIRRATLYWSLDSGKDNYTSIIGVRFSDGEVKVQNEYQDNYNITSNNSLIINSLEGNRSRYWCHLSSPGSQLLSGYVDVIGKDEGSIKVPLVQTTPVPGGKSDWIAGFLGSVTFIVIVIFVLICLMYRKRRRSQRMFVLNDLEKSSVDSPQTQVFSDPQDENKQESLISDKDTSVTADSFEGEGKLDNESSSLLPQNTEDKTARELDEKDTSVTADGREGSSLPDSSTRNKNTFYVLIDSSLGRILRRIPELQMSPTSARPKTKATSTPVRTGTKHQPPPAKTKSSFPKPTSLQSRYSKVKKVTPVSEVNTKGAKSSDDADQNPRPSQKEKGTKGEERDTKMTVQVHQVNQDNKAGGLDEQVSLDEIELTRRNDHENKTKKKGNDEGETSVKDKDTKQTEINDVQDKKASGSERTLQKKEGETSTGTEMASESTSRRTHGNKTMERIDYTHNDMFNEDTPCEGTVFVGTKQTEMKEVQDEKASDSSPKLPIENRKISTELESESINGKNQENKTMENTDEKDATSEETGLKTPPEQCVTENADSLNVSPGPTQGQAKQRKREDYPKDKKPVKKSNKSNRKEKVKSKPKGKVKPAMQRTSPDGGCPKTDDTSTKTSKTHKTVHRSDQTDLQQQLDDEGKKSCDTTTSPVTNSTDWSPTPVCGVDSVVVNTPQINTMPSAPVQPLVVNGSSPEGPSAVLGVSLPDSAPPVPELSSQEPFSTIPAPAVEEDILPFYHQRTPLVYALVYSIGNTPTESYRGPLPDVSQPPPCSVLSDNESVNVENSTGSEDAEMAEVAEPQGCDTTTSPVTNSTDWSPTPVCGVDSVVVNTPQINTMPSAPVQPLVVNGSSPEGPSAVLGVSLPDSAPPVPELSSQEPFATPPSPYFEENGSSSSYQHANSPKDGLDTNFNGNTFTAADGGLFSDISQPPGCSLLSDGESASRESSTGSKDVEMAELAELHDDEEMESEPDEPIDIRRKTKRPHQSQTQKLLKALNPHKQDDIHQKRHPKPQIV</sequence>
<feature type="transmembrane region" description="Helical" evidence="2">
    <location>
        <begin position="321"/>
        <end position="344"/>
    </location>
</feature>
<evidence type="ECO:0000313" key="5">
    <source>
        <dbReference type="Proteomes" id="UP000694845"/>
    </source>
</evidence>
<keyword evidence="5" id="KW-1185">Reference proteome</keyword>
<gene>
    <name evidence="6 7" type="primary">LOC110975068</name>
</gene>
<feature type="compositionally biased region" description="Basic and acidic residues" evidence="1">
    <location>
        <begin position="544"/>
        <end position="558"/>
    </location>
</feature>
<dbReference type="SUPFAM" id="SSF48726">
    <property type="entry name" value="Immunoglobulin"/>
    <property type="match status" value="2"/>
</dbReference>
<feature type="compositionally biased region" description="Polar residues" evidence="1">
    <location>
        <begin position="859"/>
        <end position="872"/>
    </location>
</feature>